<keyword evidence="3" id="KW-0863">Zinc-finger</keyword>
<proteinExistence type="predicted"/>
<evidence type="ECO:0000256" key="3">
    <source>
        <dbReference type="ARBA" id="ARBA00022771"/>
    </source>
</evidence>
<dbReference type="HOGENOM" id="CLU_376089_0_0_1"/>
<feature type="compositionally biased region" description="Basic and acidic residues" evidence="6">
    <location>
        <begin position="91"/>
        <end position="104"/>
    </location>
</feature>
<evidence type="ECO:0000256" key="4">
    <source>
        <dbReference type="ARBA" id="ARBA00022833"/>
    </source>
</evidence>
<dbReference type="SUPFAM" id="SSF53098">
    <property type="entry name" value="Ribonuclease H-like"/>
    <property type="match status" value="1"/>
</dbReference>
<keyword evidence="2" id="KW-0479">Metal-binding</keyword>
<evidence type="ECO:0000256" key="2">
    <source>
        <dbReference type="ARBA" id="ARBA00022723"/>
    </source>
</evidence>
<feature type="region of interest" description="Disordered" evidence="6">
    <location>
        <begin position="185"/>
        <end position="208"/>
    </location>
</feature>
<protein>
    <recommendedName>
        <fullName evidence="7">HAT C-terminal dimerisation domain-containing protein</fullName>
    </recommendedName>
</protein>
<dbReference type="InterPro" id="IPR012337">
    <property type="entry name" value="RNaseH-like_sf"/>
</dbReference>
<dbReference type="InterPro" id="IPR052035">
    <property type="entry name" value="ZnF_BED_domain_contain"/>
</dbReference>
<feature type="compositionally biased region" description="Basic and acidic residues" evidence="6">
    <location>
        <begin position="111"/>
        <end position="126"/>
    </location>
</feature>
<dbReference type="AlphaFoldDB" id="G0NFA4"/>
<keyword evidence="4" id="KW-0862">Zinc</keyword>
<sequence>MKKGGSKYTEYFNKVGEEGICKYCNRCGIPWKGGSTKSLIHHLKNCDAYQKSIGNSNVVVPNQPMRGRPRMPIVPSQSARASRRRRGTSSVEERESRQESRQDNFDNDDEMLPRSEVGRAHSERTRARGFLFDNDEDNGLRRKRIRGQDEPGPSNFGRSSPLFDEDEFADNISEYRPSNRIHEERYRHDRTSSDQRVVPYHNSPNFEMDDDAIKEENKAILNIVFDGPMPVRVFLQAGINSYIRRYVREHRFPTKKILFDEALPAVSRDIRSQIENQLSMAHKISASIHVYSPPNDSKQKIVAIHAFYTLPTFKPCKLLIHFSVAEETEKQISKGLKRLMDKSNPEERVKKIRFLMENLSPIDDSFERVTYNEVFEEALKFPCLDQLLTTTFRAFTTNLPKEWMTVIAKQKQVFRENLPPFKELDNLLNILLATEGACWKQHMKLVVDVLKIYSEKSVSDRKNCLSNEEYQLTTLMKILYNEAKSSVEHFQYEGHLPVSATIPIMRSLIEKIRAQDVPFQRQRQWLQHILPQFEEIYTACCKHDTLRLATFLDPRFKNVYFSEHYIVTKKDFERDVKPTTTNPADEPTGREKAALPGYKLVILNQKTPQQESRKTPQQESQQTPQQESQQTPQQESRKTPQQDSQQTPQLDSFDKELLIYENLNHSENSTPSEFWKVQEINLPILSNLARDYLHLPAMATGAEELFAAGEVMLPLEKENRHLHEKLVFCFGNKNLIRN</sequence>
<feature type="compositionally biased region" description="Low complexity" evidence="6">
    <location>
        <begin position="617"/>
        <end position="634"/>
    </location>
</feature>
<accession>G0NFA4</accession>
<dbReference type="InterPro" id="IPR008906">
    <property type="entry name" value="HATC_C_dom"/>
</dbReference>
<evidence type="ECO:0000256" key="6">
    <source>
        <dbReference type="SAM" id="MobiDB-lite"/>
    </source>
</evidence>
<dbReference type="PANTHER" id="PTHR46481">
    <property type="entry name" value="ZINC FINGER BED DOMAIN-CONTAINING PROTEIN 4"/>
    <property type="match status" value="1"/>
</dbReference>
<dbReference type="OrthoDB" id="1607513at2759"/>
<dbReference type="GO" id="GO:0005634">
    <property type="term" value="C:nucleus"/>
    <property type="evidence" value="ECO:0007669"/>
    <property type="project" value="UniProtKB-SubCell"/>
</dbReference>
<comment type="subcellular location">
    <subcellularLocation>
        <location evidence="1">Nucleus</location>
    </subcellularLocation>
</comment>
<gene>
    <name evidence="8" type="ORF">CAEBREN_15735</name>
</gene>
<dbReference type="GO" id="GO:0046983">
    <property type="term" value="F:protein dimerization activity"/>
    <property type="evidence" value="ECO:0007669"/>
    <property type="project" value="InterPro"/>
</dbReference>
<dbReference type="Pfam" id="PF05699">
    <property type="entry name" value="Dimer_Tnp_hAT"/>
    <property type="match status" value="1"/>
</dbReference>
<dbReference type="STRING" id="135651.G0NFA4"/>
<dbReference type="InParanoid" id="G0NFA4"/>
<dbReference type="EMBL" id="GL379875">
    <property type="protein sequence ID" value="EGT59204.1"/>
    <property type="molecule type" value="Genomic_DNA"/>
</dbReference>
<evidence type="ECO:0000313" key="8">
    <source>
        <dbReference type="EMBL" id="EGT59204.1"/>
    </source>
</evidence>
<dbReference type="GO" id="GO:0008270">
    <property type="term" value="F:zinc ion binding"/>
    <property type="evidence" value="ECO:0007669"/>
    <property type="project" value="UniProtKB-KW"/>
</dbReference>
<evidence type="ECO:0000259" key="7">
    <source>
        <dbReference type="Pfam" id="PF05699"/>
    </source>
</evidence>
<dbReference type="Proteomes" id="UP000008068">
    <property type="component" value="Unassembled WGS sequence"/>
</dbReference>
<feature type="region of interest" description="Disordered" evidence="6">
    <location>
        <begin position="576"/>
        <end position="648"/>
    </location>
</feature>
<evidence type="ECO:0000313" key="9">
    <source>
        <dbReference type="Proteomes" id="UP000008068"/>
    </source>
</evidence>
<reference evidence="9" key="1">
    <citation type="submission" date="2011-07" db="EMBL/GenBank/DDBJ databases">
        <authorList>
            <consortium name="Caenorhabditis brenneri Sequencing and Analysis Consortium"/>
            <person name="Wilson R.K."/>
        </authorList>
    </citation>
    <scope>NUCLEOTIDE SEQUENCE [LARGE SCALE GENOMIC DNA]</scope>
    <source>
        <strain evidence="9">PB2801</strain>
    </source>
</reference>
<feature type="domain" description="HAT C-terminal dimerisation" evidence="7">
    <location>
        <begin position="667"/>
        <end position="721"/>
    </location>
</feature>
<dbReference type="PANTHER" id="PTHR46481:SF10">
    <property type="entry name" value="ZINC FINGER BED DOMAIN-CONTAINING PROTEIN 39"/>
    <property type="match status" value="1"/>
</dbReference>
<keyword evidence="5" id="KW-0539">Nucleus</keyword>
<organism evidence="9">
    <name type="scientific">Caenorhabditis brenneri</name>
    <name type="common">Nematode worm</name>
    <dbReference type="NCBI Taxonomy" id="135651"/>
    <lineage>
        <taxon>Eukaryota</taxon>
        <taxon>Metazoa</taxon>
        <taxon>Ecdysozoa</taxon>
        <taxon>Nematoda</taxon>
        <taxon>Chromadorea</taxon>
        <taxon>Rhabditida</taxon>
        <taxon>Rhabditina</taxon>
        <taxon>Rhabditomorpha</taxon>
        <taxon>Rhabditoidea</taxon>
        <taxon>Rhabditidae</taxon>
        <taxon>Peloderinae</taxon>
        <taxon>Caenorhabditis</taxon>
    </lineage>
</organism>
<name>G0NFA4_CAEBE</name>
<evidence type="ECO:0000256" key="1">
    <source>
        <dbReference type="ARBA" id="ARBA00004123"/>
    </source>
</evidence>
<feature type="region of interest" description="Disordered" evidence="6">
    <location>
        <begin position="60"/>
        <end position="163"/>
    </location>
</feature>
<evidence type="ECO:0000256" key="5">
    <source>
        <dbReference type="ARBA" id="ARBA00023242"/>
    </source>
</evidence>
<keyword evidence="9" id="KW-1185">Reference proteome</keyword>